<reference evidence="2 3" key="3">
    <citation type="submission" date="2020-02" db="EMBL/GenBank/DDBJ databases">
        <title>Sequencing the genomes of 1000 actinobacteria strains.</title>
        <authorList>
            <person name="Klenk H.-P."/>
        </authorList>
    </citation>
    <scope>NUCLEOTIDE SEQUENCE [LARGE SCALE GENOMIC DNA]</scope>
    <source>
        <strain evidence="2 3">DSM 45201</strain>
    </source>
</reference>
<reference evidence="4" key="2">
    <citation type="journal article" date="2019" name="Int. J. Syst. Evol. Microbiol.">
        <title>The Global Catalogue of Microorganisms (GCM) 10K type strain sequencing project: providing services to taxonomists for standard genome sequencing and annotation.</title>
        <authorList>
            <consortium name="The Broad Institute Genomics Platform"/>
            <consortium name="The Broad Institute Genome Sequencing Center for Infectious Disease"/>
            <person name="Wu L."/>
            <person name="Ma J."/>
        </authorList>
    </citation>
    <scope>NUCLEOTIDE SEQUENCE [LARGE SCALE GENOMIC DNA]</scope>
    <source>
        <strain evidence="4">CGMCC 4.5581</strain>
    </source>
</reference>
<name>A0A846LRH8_9ACTN</name>
<dbReference type="RefSeq" id="WP_166757642.1">
    <property type="nucleotide sequence ID" value="NZ_BAABJU010000008.1"/>
</dbReference>
<dbReference type="AlphaFoldDB" id="A0A846LRH8"/>
<evidence type="ECO:0000313" key="1">
    <source>
        <dbReference type="EMBL" id="GGL84234.1"/>
    </source>
</evidence>
<proteinExistence type="predicted"/>
<comment type="caution">
    <text evidence="2">The sequence shown here is derived from an EMBL/GenBank/DDBJ whole genome shotgun (WGS) entry which is preliminary data.</text>
</comment>
<reference evidence="1" key="1">
    <citation type="journal article" date="2014" name="Int. J. Syst. Evol. Microbiol.">
        <title>Complete genome of a new Firmicutes species belonging to the dominant human colonic microbiota ('Ruminococcus bicirculans') reveals two chromosomes and a selective capacity to utilize plant glucans.</title>
        <authorList>
            <consortium name="NISC Comparative Sequencing Program"/>
            <person name="Wegmann U."/>
            <person name="Louis P."/>
            <person name="Goesmann A."/>
            <person name="Henrissat B."/>
            <person name="Duncan S.H."/>
            <person name="Flint H.J."/>
        </authorList>
    </citation>
    <scope>NUCLEOTIDE SEQUENCE</scope>
    <source>
        <strain evidence="1">CGMCC 4.5581</strain>
    </source>
</reference>
<evidence type="ECO:0000313" key="3">
    <source>
        <dbReference type="Proteomes" id="UP000552836"/>
    </source>
</evidence>
<organism evidence="2 3">
    <name type="scientific">Modestobacter marinus</name>
    <dbReference type="NCBI Taxonomy" id="477641"/>
    <lineage>
        <taxon>Bacteria</taxon>
        <taxon>Bacillati</taxon>
        <taxon>Actinomycetota</taxon>
        <taxon>Actinomycetes</taxon>
        <taxon>Geodermatophilales</taxon>
        <taxon>Geodermatophilaceae</taxon>
        <taxon>Modestobacter</taxon>
    </lineage>
</organism>
<dbReference type="Proteomes" id="UP000648663">
    <property type="component" value="Unassembled WGS sequence"/>
</dbReference>
<protein>
    <submittedName>
        <fullName evidence="2">Uncharacterized protein</fullName>
    </submittedName>
</protein>
<dbReference type="Proteomes" id="UP000552836">
    <property type="component" value="Unassembled WGS sequence"/>
</dbReference>
<sequence length="155" mass="15895">MRHRVVLVRGPRAAAGSGGCCSGAVRPFDEGGGHRHVPPVDDVGAVYRALRAALPRDVAVEVVSPTNWVWLVPALVTDGRRRGLRGAALWRSVRAGIAVESLVCDGAVLASGWLPAPAAAVTAVQAELAVAELEQVTTAAAAPGRTPPRAPAPPP</sequence>
<keyword evidence="4" id="KW-1185">Reference proteome</keyword>
<dbReference type="EMBL" id="JAAMPA010000003">
    <property type="protein sequence ID" value="NIH70136.1"/>
    <property type="molecule type" value="Genomic_DNA"/>
</dbReference>
<dbReference type="EMBL" id="BMMI01000013">
    <property type="protein sequence ID" value="GGL84234.1"/>
    <property type="molecule type" value="Genomic_DNA"/>
</dbReference>
<gene>
    <name evidence="2" type="ORF">FB380_004634</name>
    <name evidence="1" type="ORF">GCM10011589_45880</name>
</gene>
<accession>A0A846LRH8</accession>
<evidence type="ECO:0000313" key="2">
    <source>
        <dbReference type="EMBL" id="NIH70136.1"/>
    </source>
</evidence>
<reference evidence="1" key="4">
    <citation type="submission" date="2024-05" db="EMBL/GenBank/DDBJ databases">
        <authorList>
            <person name="Sun Q."/>
            <person name="Zhou Y."/>
        </authorList>
    </citation>
    <scope>NUCLEOTIDE SEQUENCE</scope>
    <source>
        <strain evidence="1">CGMCC 4.5581</strain>
    </source>
</reference>
<evidence type="ECO:0000313" key="4">
    <source>
        <dbReference type="Proteomes" id="UP000648663"/>
    </source>
</evidence>